<dbReference type="EMBL" id="JBJKFK010000518">
    <property type="protein sequence ID" value="KAL3316574.1"/>
    <property type="molecule type" value="Genomic_DNA"/>
</dbReference>
<keyword evidence="1" id="KW-0472">Membrane</keyword>
<feature type="transmembrane region" description="Helical" evidence="1">
    <location>
        <begin position="181"/>
        <end position="202"/>
    </location>
</feature>
<accession>A0ABD2QAK6</accession>
<comment type="caution">
    <text evidence="2">The sequence shown here is derived from an EMBL/GenBank/DDBJ whole genome shotgun (WGS) entry which is preliminary data.</text>
</comment>
<name>A0ABD2QAK6_9PLAT</name>
<dbReference type="AlphaFoldDB" id="A0ABD2QAK6"/>
<gene>
    <name evidence="2" type="ORF">Ciccas_004778</name>
</gene>
<organism evidence="2 3">
    <name type="scientific">Cichlidogyrus casuarinus</name>
    <dbReference type="NCBI Taxonomy" id="1844966"/>
    <lineage>
        <taxon>Eukaryota</taxon>
        <taxon>Metazoa</taxon>
        <taxon>Spiralia</taxon>
        <taxon>Lophotrochozoa</taxon>
        <taxon>Platyhelminthes</taxon>
        <taxon>Monogenea</taxon>
        <taxon>Monopisthocotylea</taxon>
        <taxon>Dactylogyridea</taxon>
        <taxon>Ancyrocephalidae</taxon>
        <taxon>Cichlidogyrus</taxon>
    </lineage>
</organism>
<keyword evidence="1" id="KW-1133">Transmembrane helix</keyword>
<keyword evidence="1" id="KW-0812">Transmembrane</keyword>
<keyword evidence="3" id="KW-1185">Reference proteome</keyword>
<evidence type="ECO:0000256" key="1">
    <source>
        <dbReference type="SAM" id="Phobius"/>
    </source>
</evidence>
<protein>
    <submittedName>
        <fullName evidence="2">Uncharacterized protein</fullName>
    </submittedName>
</protein>
<evidence type="ECO:0000313" key="2">
    <source>
        <dbReference type="EMBL" id="KAL3316574.1"/>
    </source>
</evidence>
<evidence type="ECO:0000313" key="3">
    <source>
        <dbReference type="Proteomes" id="UP001626550"/>
    </source>
</evidence>
<proteinExistence type="predicted"/>
<reference evidence="2 3" key="1">
    <citation type="submission" date="2024-11" db="EMBL/GenBank/DDBJ databases">
        <title>Adaptive evolution of stress response genes in parasites aligns with host niche diversity.</title>
        <authorList>
            <person name="Hahn C."/>
            <person name="Resl P."/>
        </authorList>
    </citation>
    <scope>NUCLEOTIDE SEQUENCE [LARGE SCALE GENOMIC DNA]</scope>
    <source>
        <strain evidence="2">EGGRZ-B1_66</strain>
        <tissue evidence="2">Body</tissue>
    </source>
</reference>
<dbReference type="Proteomes" id="UP001626550">
    <property type="component" value="Unassembled WGS sequence"/>
</dbReference>
<feature type="transmembrane region" description="Helical" evidence="1">
    <location>
        <begin position="115"/>
        <end position="139"/>
    </location>
</feature>
<sequence length="203" mass="23000">MHNERLLLNEALNRFTGIVFQLQRVLNSSALIDSLNLTDNEEWLVWKLPLAPDELTHGISMHFSQRGSKPSVAYSLDGASNVKSRIDVRLVGNRQTPSTGLAGPDYNFLVIPRHYLMMGIILVCVSLVFFLVCITSIAFGRRTSAPVLRYHKNLPPPAHLESRHYQSLSHVNVSKMTYNDIFQRLLIASAVIWAQFWIRAIAM</sequence>